<dbReference type="RefSeq" id="WP_354434058.1">
    <property type="nucleotide sequence ID" value="NZ_JBEPLY010000005.1"/>
</dbReference>
<accession>A0ABV2IBQ5</accession>
<keyword evidence="1" id="KW-0808">Transferase</keyword>
<dbReference type="PANTHER" id="PTHR37816:SF3">
    <property type="entry name" value="MODULATES DNA TOPOLOGY"/>
    <property type="match status" value="1"/>
</dbReference>
<gene>
    <name evidence="1" type="ORF">ABID12_001964</name>
</gene>
<evidence type="ECO:0000313" key="2">
    <source>
        <dbReference type="Proteomes" id="UP001549164"/>
    </source>
</evidence>
<dbReference type="Gene3D" id="3.40.50.300">
    <property type="entry name" value="P-loop containing nucleotide triphosphate hydrolases"/>
    <property type="match status" value="1"/>
</dbReference>
<proteinExistence type="predicted"/>
<reference evidence="1 2" key="1">
    <citation type="submission" date="2024-06" db="EMBL/GenBank/DDBJ databases">
        <title>Genomic Encyclopedia of Type Strains, Phase IV (KMG-IV): sequencing the most valuable type-strain genomes for metagenomic binning, comparative biology and taxonomic classification.</title>
        <authorList>
            <person name="Goeker M."/>
        </authorList>
    </citation>
    <scope>NUCLEOTIDE SEQUENCE [LARGE SCALE GENOMIC DNA]</scope>
    <source>
        <strain evidence="1 2">DSM 28102</strain>
    </source>
</reference>
<protein>
    <submittedName>
        <fullName evidence="1">Adenylate kinase family enzyme</fullName>
    </submittedName>
</protein>
<dbReference type="Proteomes" id="UP001549164">
    <property type="component" value="Unassembled WGS sequence"/>
</dbReference>
<keyword evidence="2" id="KW-1185">Reference proteome</keyword>
<dbReference type="EMBL" id="JBEPLY010000005">
    <property type="protein sequence ID" value="MET3600024.1"/>
    <property type="molecule type" value="Genomic_DNA"/>
</dbReference>
<dbReference type="PANTHER" id="PTHR37816">
    <property type="entry name" value="YALI0E33011P"/>
    <property type="match status" value="1"/>
</dbReference>
<dbReference type="InterPro" id="IPR052922">
    <property type="entry name" value="Cytidylate_Kinase-2"/>
</dbReference>
<sequence length="187" mass="21439">MNRIDISEAAARLKTARRIMVLGCSGSGKSTLSRKIAERFGLRHISMDRDVFWLPGWVMRDKAEIRSRVERLAQGEAWVFDGNNTETMPPRMARADLILWLSPPRRVSLWGALKRIPISYGRVRSDMAPGCPERINIEFLRYIWSFNRKTLPKMERIVEEKGGALPVCLLKSHRAVNELLALSARDH</sequence>
<evidence type="ECO:0000313" key="1">
    <source>
        <dbReference type="EMBL" id="MET3600024.1"/>
    </source>
</evidence>
<comment type="caution">
    <text evidence="1">The sequence shown here is derived from an EMBL/GenBank/DDBJ whole genome shotgun (WGS) entry which is preliminary data.</text>
</comment>
<dbReference type="SUPFAM" id="SSF52540">
    <property type="entry name" value="P-loop containing nucleoside triphosphate hydrolases"/>
    <property type="match status" value="1"/>
</dbReference>
<organism evidence="1 2">
    <name type="scientific">Martelella mangrovi</name>
    <dbReference type="NCBI Taxonomy" id="1397477"/>
    <lineage>
        <taxon>Bacteria</taxon>
        <taxon>Pseudomonadati</taxon>
        <taxon>Pseudomonadota</taxon>
        <taxon>Alphaproteobacteria</taxon>
        <taxon>Hyphomicrobiales</taxon>
        <taxon>Aurantimonadaceae</taxon>
        <taxon>Martelella</taxon>
    </lineage>
</organism>
<dbReference type="GO" id="GO:0016301">
    <property type="term" value="F:kinase activity"/>
    <property type="evidence" value="ECO:0007669"/>
    <property type="project" value="UniProtKB-KW"/>
</dbReference>
<keyword evidence="1" id="KW-0418">Kinase</keyword>
<name>A0ABV2IBQ5_9HYPH</name>
<dbReference type="InterPro" id="IPR027417">
    <property type="entry name" value="P-loop_NTPase"/>
</dbReference>